<evidence type="ECO:0000313" key="2">
    <source>
        <dbReference type="EMBL" id="TXB62463.1"/>
    </source>
</evidence>
<dbReference type="AlphaFoldDB" id="A0A5C6RJW4"/>
<sequence length="114" mass="12007">MKVQAPLHLPHKQKLNASLHRPSARGARRPWLAGSSPEARELKGKTALGLILSGIAVFVLGFWGLGWILGSMGMISAMLLLASPGRGHFELAWAALLIGAAAASGLLAMAWYIG</sequence>
<evidence type="ECO:0000256" key="1">
    <source>
        <dbReference type="SAM" id="Phobius"/>
    </source>
</evidence>
<keyword evidence="1" id="KW-0812">Transmembrane</keyword>
<proteinExistence type="predicted"/>
<evidence type="ECO:0000313" key="3">
    <source>
        <dbReference type="Proteomes" id="UP000321580"/>
    </source>
</evidence>
<reference evidence="2 3" key="1">
    <citation type="submission" date="2019-08" db="EMBL/GenBank/DDBJ databases">
        <title>Genome of Phaeodactylibacter luteus.</title>
        <authorList>
            <person name="Bowman J.P."/>
        </authorList>
    </citation>
    <scope>NUCLEOTIDE SEQUENCE [LARGE SCALE GENOMIC DNA]</scope>
    <source>
        <strain evidence="2 3">KCTC 42180</strain>
    </source>
</reference>
<comment type="caution">
    <text evidence="2">The sequence shown here is derived from an EMBL/GenBank/DDBJ whole genome shotgun (WGS) entry which is preliminary data.</text>
</comment>
<organism evidence="2 3">
    <name type="scientific">Phaeodactylibacter luteus</name>
    <dbReference type="NCBI Taxonomy" id="1564516"/>
    <lineage>
        <taxon>Bacteria</taxon>
        <taxon>Pseudomonadati</taxon>
        <taxon>Bacteroidota</taxon>
        <taxon>Saprospiria</taxon>
        <taxon>Saprospirales</taxon>
        <taxon>Haliscomenobacteraceae</taxon>
        <taxon>Phaeodactylibacter</taxon>
    </lineage>
</organism>
<dbReference type="EMBL" id="VOOR01000029">
    <property type="protein sequence ID" value="TXB62463.1"/>
    <property type="molecule type" value="Genomic_DNA"/>
</dbReference>
<keyword evidence="1" id="KW-0472">Membrane</keyword>
<feature type="transmembrane region" description="Helical" evidence="1">
    <location>
        <begin position="47"/>
        <end position="70"/>
    </location>
</feature>
<accession>A0A5C6RJW4</accession>
<keyword evidence="3" id="KW-1185">Reference proteome</keyword>
<feature type="transmembrane region" description="Helical" evidence="1">
    <location>
        <begin position="91"/>
        <end position="113"/>
    </location>
</feature>
<protein>
    <submittedName>
        <fullName evidence="2">Uncharacterized protein</fullName>
    </submittedName>
</protein>
<name>A0A5C6RJW4_9BACT</name>
<keyword evidence="1" id="KW-1133">Transmembrane helix</keyword>
<dbReference type="RefSeq" id="WP_147168139.1">
    <property type="nucleotide sequence ID" value="NZ_VOOR01000029.1"/>
</dbReference>
<dbReference type="Proteomes" id="UP000321580">
    <property type="component" value="Unassembled WGS sequence"/>
</dbReference>
<gene>
    <name evidence="2" type="ORF">FRY97_13805</name>
</gene>